<protein>
    <submittedName>
        <fullName evidence="1">Uncharacterized protein</fullName>
    </submittedName>
</protein>
<accession>A0AAV0ZNA1</accession>
<keyword evidence="2" id="KW-1185">Reference proteome</keyword>
<evidence type="ECO:0000313" key="2">
    <source>
        <dbReference type="Proteomes" id="UP001157006"/>
    </source>
</evidence>
<dbReference type="AlphaFoldDB" id="A0AAV0ZNA1"/>
<dbReference type="EMBL" id="OX451737">
    <property type="protein sequence ID" value="CAI8599401.1"/>
    <property type="molecule type" value="Genomic_DNA"/>
</dbReference>
<dbReference type="Proteomes" id="UP001157006">
    <property type="component" value="Chromosome 2"/>
</dbReference>
<proteinExistence type="predicted"/>
<gene>
    <name evidence="1" type="ORF">VFH_II173360</name>
</gene>
<evidence type="ECO:0000313" key="1">
    <source>
        <dbReference type="EMBL" id="CAI8599401.1"/>
    </source>
</evidence>
<organism evidence="1 2">
    <name type="scientific">Vicia faba</name>
    <name type="common">Broad bean</name>
    <name type="synonym">Faba vulgaris</name>
    <dbReference type="NCBI Taxonomy" id="3906"/>
    <lineage>
        <taxon>Eukaryota</taxon>
        <taxon>Viridiplantae</taxon>
        <taxon>Streptophyta</taxon>
        <taxon>Embryophyta</taxon>
        <taxon>Tracheophyta</taxon>
        <taxon>Spermatophyta</taxon>
        <taxon>Magnoliopsida</taxon>
        <taxon>eudicotyledons</taxon>
        <taxon>Gunneridae</taxon>
        <taxon>Pentapetalae</taxon>
        <taxon>rosids</taxon>
        <taxon>fabids</taxon>
        <taxon>Fabales</taxon>
        <taxon>Fabaceae</taxon>
        <taxon>Papilionoideae</taxon>
        <taxon>50 kb inversion clade</taxon>
        <taxon>NPAAA clade</taxon>
        <taxon>Hologalegina</taxon>
        <taxon>IRL clade</taxon>
        <taxon>Fabeae</taxon>
        <taxon>Vicia</taxon>
    </lineage>
</organism>
<sequence length="126" mass="14415">MEEETARATAESTTEALTGKLHELLADSDTDASQFSFEEEAIEEVMQEFYKEIVACPAEEEKMISISPVVELHHDADAGEFEKVGVVEEYKMEELEYEVDFDDEWLAKVLNWSNQSKVGDTSNHWF</sequence>
<reference evidence="1 2" key="1">
    <citation type="submission" date="2023-01" db="EMBL/GenBank/DDBJ databases">
        <authorList>
            <person name="Kreplak J."/>
        </authorList>
    </citation>
    <scope>NUCLEOTIDE SEQUENCE [LARGE SCALE GENOMIC DNA]</scope>
</reference>
<name>A0AAV0ZNA1_VICFA</name>